<keyword evidence="3" id="KW-1003">Cell membrane</keyword>
<dbReference type="InterPro" id="IPR036458">
    <property type="entry name" value="Na:dicarbo_symporter_sf"/>
</dbReference>
<evidence type="ECO:0000256" key="7">
    <source>
        <dbReference type="ARBA" id="ARBA00023136"/>
    </source>
</evidence>
<evidence type="ECO:0000256" key="1">
    <source>
        <dbReference type="ARBA" id="ARBA00004651"/>
    </source>
</evidence>
<evidence type="ECO:0000313" key="10">
    <source>
        <dbReference type="Proteomes" id="UP000242175"/>
    </source>
</evidence>
<comment type="subcellular location">
    <subcellularLocation>
        <location evidence="1">Cell membrane</location>
        <topology evidence="1">Multi-pass membrane protein</topology>
    </subcellularLocation>
</comment>
<dbReference type="FunFam" id="1.10.3860.10:FF:000001">
    <property type="entry name" value="C4-dicarboxylate transport protein"/>
    <property type="match status" value="1"/>
</dbReference>
<reference evidence="9 10" key="1">
    <citation type="journal article" date="2016" name="Int. J. Syst. Evol. Microbiol.">
        <title>Paraphotobacterium marinum gen. nov., sp. nov., a member of the family Vibrionaceae, isolated from surface seawater.</title>
        <authorList>
            <person name="Huang Z."/>
            <person name="Dong C."/>
            <person name="Shao Z."/>
        </authorList>
    </citation>
    <scope>NUCLEOTIDE SEQUENCE [LARGE SCALE GENOMIC DNA]</scope>
    <source>
        <strain evidence="9 10">NSCS20N07D</strain>
    </source>
</reference>
<keyword evidence="2" id="KW-0813">Transport</keyword>
<evidence type="ECO:0000256" key="2">
    <source>
        <dbReference type="ARBA" id="ARBA00022448"/>
    </source>
</evidence>
<feature type="transmembrane region" description="Helical" evidence="8">
    <location>
        <begin position="324"/>
        <end position="344"/>
    </location>
</feature>
<feature type="transmembrane region" description="Helical" evidence="8">
    <location>
        <begin position="74"/>
        <end position="97"/>
    </location>
</feature>
<dbReference type="SUPFAM" id="SSF118215">
    <property type="entry name" value="Proton glutamate symport protein"/>
    <property type="match status" value="1"/>
</dbReference>
<dbReference type="GO" id="GO:0070778">
    <property type="term" value="P:L-aspartate transmembrane transport"/>
    <property type="evidence" value="ECO:0007669"/>
    <property type="project" value="TreeGrafter"/>
</dbReference>
<feature type="transmembrane region" description="Helical" evidence="8">
    <location>
        <begin position="7"/>
        <end position="26"/>
    </location>
</feature>
<dbReference type="KEGG" id="pmai:CF386_09300"/>
<name>A0A220VFW6_9GAMM</name>
<dbReference type="OrthoDB" id="9766690at2"/>
<feature type="transmembrane region" description="Helical" evidence="8">
    <location>
        <begin position="149"/>
        <end position="166"/>
    </location>
</feature>
<keyword evidence="5" id="KW-0769">Symport</keyword>
<dbReference type="InterPro" id="IPR018107">
    <property type="entry name" value="Na-dicarboxylate_symporter_CS"/>
</dbReference>
<dbReference type="NCBIfam" id="NF002461">
    <property type="entry name" value="PRK01663.1"/>
    <property type="match status" value="1"/>
</dbReference>
<proteinExistence type="predicted"/>
<dbReference type="AlphaFoldDB" id="A0A220VFW6"/>
<dbReference type="Pfam" id="PF00375">
    <property type="entry name" value="SDF"/>
    <property type="match status" value="1"/>
</dbReference>
<dbReference type="RefSeq" id="WP_089074165.1">
    <property type="nucleotide sequence ID" value="NZ_CBCSAM010000002.1"/>
</dbReference>
<dbReference type="Gene3D" id="1.10.3860.10">
    <property type="entry name" value="Sodium:dicarboxylate symporter"/>
    <property type="match status" value="1"/>
</dbReference>
<evidence type="ECO:0000256" key="6">
    <source>
        <dbReference type="ARBA" id="ARBA00022989"/>
    </source>
</evidence>
<dbReference type="Proteomes" id="UP000242175">
    <property type="component" value="Chromosome small"/>
</dbReference>
<evidence type="ECO:0000256" key="5">
    <source>
        <dbReference type="ARBA" id="ARBA00022847"/>
    </source>
</evidence>
<dbReference type="GO" id="GO:0015138">
    <property type="term" value="F:fumarate transmembrane transporter activity"/>
    <property type="evidence" value="ECO:0007669"/>
    <property type="project" value="TreeGrafter"/>
</dbReference>
<accession>A0A220VFW6</accession>
<feature type="transmembrane region" description="Helical" evidence="8">
    <location>
        <begin position="214"/>
        <end position="240"/>
    </location>
</feature>
<dbReference type="InterPro" id="IPR001991">
    <property type="entry name" value="Na-dicarboxylate_symporter"/>
</dbReference>
<dbReference type="GO" id="GO:0005886">
    <property type="term" value="C:plasma membrane"/>
    <property type="evidence" value="ECO:0007669"/>
    <property type="project" value="UniProtKB-SubCell"/>
</dbReference>
<dbReference type="PROSITE" id="PS00714">
    <property type="entry name" value="NA_DICARBOXYL_SYMP_2"/>
    <property type="match status" value="1"/>
</dbReference>
<sequence>MKILKNLYVQVLIGIFLGGLAGAFYPDFATQFKPFADIFIKLVKMLIAPIIFLTLVSGIAAMKDMKLVGKIGGASLIYFMITTTCALTIGLIVVNVLHPGSGMNIDPKSLDINAASSYIGGAHQMKSIPDFIMNIVPSTFVGAFVHGEILQVLLVAIFFASALLMIGEKAEPILNGIETLSQVFFKIVHMVMKYAPIAAFAAMAFTIGKYGTHSILGLISLILTFYLTCFVFVIGILGFILHFYCKINVFKLLKYIKEEIFIVIATSSSESALPSLMEKLSKLGCKRSIVGLVVPTGYSFNLDGTSIYLTMAAIFIAQATNIDLSIYQQIMLLGLMIISSKGAAGVTGSGFIILASSLAAVGHVPVAGIVIILGIDRFMSEGRAITNMIGNSIATLIISKWQNGLDYKQVNQNLNQVREKSKQTTSIQLN</sequence>
<dbReference type="PRINTS" id="PR00173">
    <property type="entry name" value="EDTRNSPORT"/>
</dbReference>
<evidence type="ECO:0000256" key="3">
    <source>
        <dbReference type="ARBA" id="ARBA00022475"/>
    </source>
</evidence>
<dbReference type="GO" id="GO:0015366">
    <property type="term" value="F:malate:proton symporter activity"/>
    <property type="evidence" value="ECO:0007669"/>
    <property type="project" value="TreeGrafter"/>
</dbReference>
<dbReference type="GO" id="GO:0015141">
    <property type="term" value="F:succinate transmembrane transporter activity"/>
    <property type="evidence" value="ECO:0007669"/>
    <property type="project" value="TreeGrafter"/>
</dbReference>
<gene>
    <name evidence="9" type="ORF">CF386_09300</name>
</gene>
<keyword evidence="10" id="KW-1185">Reference proteome</keyword>
<keyword evidence="6 8" id="KW-1133">Transmembrane helix</keyword>
<protein>
    <submittedName>
        <fullName evidence="9">C4-dicarboxylate transporter DctA</fullName>
    </submittedName>
</protein>
<dbReference type="PANTHER" id="PTHR42865">
    <property type="entry name" value="PROTON/GLUTAMATE-ASPARTATE SYMPORTER"/>
    <property type="match status" value="1"/>
</dbReference>
<dbReference type="PANTHER" id="PTHR42865:SF1">
    <property type="entry name" value="AEROBIC C4-DICARBOXYLATE TRANSPORT PROTEIN"/>
    <property type="match status" value="1"/>
</dbReference>
<keyword evidence="7 8" id="KW-0472">Membrane</keyword>
<dbReference type="EMBL" id="CP022356">
    <property type="protein sequence ID" value="ASK79257.1"/>
    <property type="molecule type" value="Genomic_DNA"/>
</dbReference>
<keyword evidence="4 8" id="KW-0812">Transmembrane</keyword>
<evidence type="ECO:0000256" key="8">
    <source>
        <dbReference type="SAM" id="Phobius"/>
    </source>
</evidence>
<feature type="transmembrane region" description="Helical" evidence="8">
    <location>
        <begin position="350"/>
        <end position="375"/>
    </location>
</feature>
<evidence type="ECO:0000313" key="9">
    <source>
        <dbReference type="EMBL" id="ASK79257.1"/>
    </source>
</evidence>
<evidence type="ECO:0000256" key="4">
    <source>
        <dbReference type="ARBA" id="ARBA00022692"/>
    </source>
</evidence>
<feature type="transmembrane region" description="Helical" evidence="8">
    <location>
        <begin position="38"/>
        <end position="62"/>
    </location>
</feature>
<feature type="transmembrane region" description="Helical" evidence="8">
    <location>
        <begin position="187"/>
        <end position="208"/>
    </location>
</feature>
<organism evidence="9 10">
    <name type="scientific">Paraphotobacterium marinum</name>
    <dbReference type="NCBI Taxonomy" id="1755811"/>
    <lineage>
        <taxon>Bacteria</taxon>
        <taxon>Pseudomonadati</taxon>
        <taxon>Pseudomonadota</taxon>
        <taxon>Gammaproteobacteria</taxon>
        <taxon>Vibrionales</taxon>
        <taxon>Vibrionaceae</taxon>
        <taxon>Paraphotobacterium</taxon>
    </lineage>
</organism>